<keyword evidence="3" id="KW-1185">Reference proteome</keyword>
<evidence type="ECO:0000313" key="3">
    <source>
        <dbReference type="Proteomes" id="UP000010319"/>
    </source>
</evidence>
<sequence>MPRQYQLLLVSGAIWPLYPVNIAAIALCSMDIIIMITAQINSR</sequence>
<evidence type="ECO:0000256" key="1">
    <source>
        <dbReference type="SAM" id="Phobius"/>
    </source>
</evidence>
<gene>
    <name evidence="2" type="ORF">yberc0001_25530</name>
</gene>
<keyword evidence="1" id="KW-1133">Transmembrane helix</keyword>
<accession>A0ABM9XVI2</accession>
<dbReference type="EMBL" id="AALC02000062">
    <property type="protein sequence ID" value="EEQ05316.1"/>
    <property type="molecule type" value="Genomic_DNA"/>
</dbReference>
<evidence type="ECO:0000313" key="2">
    <source>
        <dbReference type="EMBL" id="EEQ05316.1"/>
    </source>
</evidence>
<protein>
    <submittedName>
        <fullName evidence="2">Uncharacterized protein</fullName>
    </submittedName>
</protein>
<keyword evidence="1" id="KW-0472">Membrane</keyword>
<organism evidence="2 3">
    <name type="scientific">Yersinia bercovieri ATCC 43970</name>
    <dbReference type="NCBI Taxonomy" id="349968"/>
    <lineage>
        <taxon>Bacteria</taxon>
        <taxon>Pseudomonadati</taxon>
        <taxon>Pseudomonadota</taxon>
        <taxon>Gammaproteobacteria</taxon>
        <taxon>Enterobacterales</taxon>
        <taxon>Yersiniaceae</taxon>
        <taxon>Yersinia</taxon>
    </lineage>
</organism>
<keyword evidence="1" id="KW-0812">Transmembrane</keyword>
<feature type="transmembrane region" description="Helical" evidence="1">
    <location>
        <begin position="20"/>
        <end position="40"/>
    </location>
</feature>
<reference evidence="2" key="1">
    <citation type="submission" date="2008-12" db="EMBL/GenBank/DDBJ databases">
        <title>Annotation of the Yersinia bercovieri ATCC 43970 genome.</title>
        <authorList>
            <person name="Read T.D."/>
            <person name="Akmal A."/>
            <person name="Bishop-Lilly K."/>
            <person name="Chen P.E."/>
            <person name="Cook C."/>
            <person name="Kiley M.P."/>
            <person name="Lentz S."/>
            <person name="Mateczun A."/>
            <person name="Nagarajan N."/>
            <person name="Nolan N."/>
            <person name="Osborne B.I."/>
            <person name="Pop M."/>
            <person name="Sozhamannan S."/>
            <person name="Stewart A.C."/>
            <person name="Sulakvelidze A."/>
            <person name="Thomason B."/>
            <person name="Willner K."/>
            <person name="Zwick M.E."/>
        </authorList>
    </citation>
    <scope>NUCLEOTIDE SEQUENCE [LARGE SCALE GENOMIC DNA]</scope>
    <source>
        <strain evidence="2">ATCC 43970</strain>
    </source>
</reference>
<name>A0ABM9XVI2_YERBE</name>
<comment type="caution">
    <text evidence="2">The sequence shown here is derived from an EMBL/GenBank/DDBJ whole genome shotgun (WGS) entry which is preliminary data.</text>
</comment>
<dbReference type="Proteomes" id="UP000010319">
    <property type="component" value="Unassembled WGS sequence"/>
</dbReference>
<proteinExistence type="predicted"/>